<dbReference type="AlphaFoldDB" id="A0AAW2CGV9"/>
<dbReference type="Proteomes" id="UP001459277">
    <property type="component" value="Unassembled WGS sequence"/>
</dbReference>
<keyword evidence="4" id="KW-1185">Reference proteome</keyword>
<name>A0AAW2CGV9_9ROSI</name>
<proteinExistence type="predicted"/>
<evidence type="ECO:0000256" key="2">
    <source>
        <dbReference type="SAM" id="MobiDB-lite"/>
    </source>
</evidence>
<evidence type="ECO:0000313" key="3">
    <source>
        <dbReference type="EMBL" id="KAK9995625.1"/>
    </source>
</evidence>
<dbReference type="EMBL" id="JAZDWU010000007">
    <property type="protein sequence ID" value="KAK9995625.1"/>
    <property type="molecule type" value="Genomic_DNA"/>
</dbReference>
<reference evidence="3 4" key="1">
    <citation type="submission" date="2024-01" db="EMBL/GenBank/DDBJ databases">
        <title>A telomere-to-telomere, gap-free genome of sweet tea (Lithocarpus litseifolius).</title>
        <authorList>
            <person name="Zhou J."/>
        </authorList>
    </citation>
    <scope>NUCLEOTIDE SEQUENCE [LARGE SCALE GENOMIC DNA]</scope>
    <source>
        <strain evidence="3">Zhou-2022a</strain>
        <tissue evidence="3">Leaf</tissue>
    </source>
</reference>
<comment type="caution">
    <text evidence="3">The sequence shown here is derived from an EMBL/GenBank/DDBJ whole genome shotgun (WGS) entry which is preliminary data.</text>
</comment>
<feature type="region of interest" description="Disordered" evidence="2">
    <location>
        <begin position="168"/>
        <end position="191"/>
    </location>
</feature>
<feature type="coiled-coil region" evidence="1">
    <location>
        <begin position="80"/>
        <end position="121"/>
    </location>
</feature>
<organism evidence="3 4">
    <name type="scientific">Lithocarpus litseifolius</name>
    <dbReference type="NCBI Taxonomy" id="425828"/>
    <lineage>
        <taxon>Eukaryota</taxon>
        <taxon>Viridiplantae</taxon>
        <taxon>Streptophyta</taxon>
        <taxon>Embryophyta</taxon>
        <taxon>Tracheophyta</taxon>
        <taxon>Spermatophyta</taxon>
        <taxon>Magnoliopsida</taxon>
        <taxon>eudicotyledons</taxon>
        <taxon>Gunneridae</taxon>
        <taxon>Pentapetalae</taxon>
        <taxon>rosids</taxon>
        <taxon>fabids</taxon>
        <taxon>Fagales</taxon>
        <taxon>Fagaceae</taxon>
        <taxon>Lithocarpus</taxon>
    </lineage>
</organism>
<accession>A0AAW2CGV9</accession>
<gene>
    <name evidence="3" type="ORF">SO802_020311</name>
</gene>
<sequence length="191" mass="21243">MTGKGPVHQGAIHRLLTHKEHAIEMVDSIIKETDLDPCPEHTTDELDASSLFDLCRALVHMRALQDRCIANEGVICSEELTATKAKLKEESCLREEAEKAKADLATELTTLRGQVEKAKADAVEEFKVSQPFFDAYSLYYGIRFNDYLEQVGSVYPDLDLSKINIDDIMPQTPGGDDTVSDEPDDSSHTVE</sequence>
<protein>
    <submittedName>
        <fullName evidence="3">Uncharacterized protein</fullName>
    </submittedName>
</protein>
<evidence type="ECO:0000256" key="1">
    <source>
        <dbReference type="SAM" id="Coils"/>
    </source>
</evidence>
<evidence type="ECO:0000313" key="4">
    <source>
        <dbReference type="Proteomes" id="UP001459277"/>
    </source>
</evidence>
<keyword evidence="1" id="KW-0175">Coiled coil</keyword>